<keyword evidence="1" id="KW-0472">Membrane</keyword>
<feature type="transmembrane region" description="Helical" evidence="1">
    <location>
        <begin position="194"/>
        <end position="212"/>
    </location>
</feature>
<organism evidence="2 3">
    <name type="scientific">Plasmodium relictum</name>
    <dbReference type="NCBI Taxonomy" id="85471"/>
    <lineage>
        <taxon>Eukaryota</taxon>
        <taxon>Sar</taxon>
        <taxon>Alveolata</taxon>
        <taxon>Apicomplexa</taxon>
        <taxon>Aconoidasida</taxon>
        <taxon>Haemosporida</taxon>
        <taxon>Plasmodiidae</taxon>
        <taxon>Plasmodium</taxon>
        <taxon>Plasmodium (Haemamoeba)</taxon>
    </lineage>
</organism>
<gene>
    <name evidence="2" type="ORF">PRELSG_0005800</name>
</gene>
<proteinExistence type="predicted"/>
<keyword evidence="3" id="KW-1185">Reference proteome</keyword>
<dbReference type="GeneID" id="39733969"/>
<evidence type="ECO:0000313" key="2">
    <source>
        <dbReference type="EMBL" id="CRG85158.1"/>
    </source>
</evidence>
<dbReference type="EMBL" id="CVMU01000363">
    <property type="protein sequence ID" value="CRG85158.1"/>
    <property type="molecule type" value="Genomic_DNA"/>
</dbReference>
<feature type="transmembrane region" description="Helical" evidence="1">
    <location>
        <begin position="164"/>
        <end position="188"/>
    </location>
</feature>
<evidence type="ECO:0000256" key="1">
    <source>
        <dbReference type="SAM" id="Phobius"/>
    </source>
</evidence>
<dbReference type="KEGG" id="prel:PRELSG_0005800"/>
<dbReference type="AlphaFoldDB" id="A0A1J1GP66"/>
<accession>A0A1J1GP66</accession>
<name>A0A1J1GP66_PLARL</name>
<evidence type="ECO:0000313" key="3">
    <source>
        <dbReference type="Proteomes" id="UP000220158"/>
    </source>
</evidence>
<keyword evidence="1" id="KW-1133">Transmembrane helix</keyword>
<dbReference type="RefSeq" id="XP_028531246.1">
    <property type="nucleotide sequence ID" value="XM_028676601.1"/>
</dbReference>
<reference evidence="2 3" key="1">
    <citation type="submission" date="2015-04" db="EMBL/GenBank/DDBJ databases">
        <authorList>
            <consortium name="Pathogen Informatics"/>
        </authorList>
    </citation>
    <scope>NUCLEOTIDE SEQUENCE [LARGE SCALE GENOMIC DNA]</scope>
    <source>
        <strain evidence="2 3">SGS1</strain>
    </source>
</reference>
<dbReference type="Proteomes" id="UP000220158">
    <property type="component" value="Unassembled WGS sequence"/>
</dbReference>
<sequence length="223" mass="26460">MNKKNNIILISNFRMHPKHYSHVTKGFNDTYIPTLKIYSKREKNNILYFLIKFFILTLSIWMLQCSNNWDSCKSWNYKNKLNNILDLGYGRLLTECDDITKQTEIKLKSCEQQDIIEARLESWTEQSQMDKNVDVEQGNKIETTEKNKKVKEGILDRCKNNLKLISLFIAIILLLSSFSLFLANQYIYFKYIEIISFLFTLSFLIISTLLTCERIEIKYKNKC</sequence>
<feature type="transmembrane region" description="Helical" evidence="1">
    <location>
        <begin position="46"/>
        <end position="63"/>
    </location>
</feature>
<keyword evidence="1" id="KW-0812">Transmembrane</keyword>
<protein>
    <submittedName>
        <fullName evidence="2">Fam-h protein</fullName>
    </submittedName>
</protein>
<dbReference type="VEuPathDB" id="PlasmoDB:PRELSG_0005800"/>